<reference evidence="1 2" key="1">
    <citation type="submission" date="2017-10" db="EMBL/GenBank/DDBJ databases">
        <title>The draft genome sequence of Lewinella nigricans NBRC 102662.</title>
        <authorList>
            <person name="Wang K."/>
        </authorList>
    </citation>
    <scope>NUCLEOTIDE SEQUENCE [LARGE SCALE GENOMIC DNA]</scope>
    <source>
        <strain evidence="1 2">NBRC 102662</strain>
    </source>
</reference>
<dbReference type="AlphaFoldDB" id="A0A2D0MYJ7"/>
<evidence type="ECO:0000313" key="1">
    <source>
        <dbReference type="EMBL" id="PHN01362.1"/>
    </source>
</evidence>
<evidence type="ECO:0000313" key="2">
    <source>
        <dbReference type="Proteomes" id="UP000223913"/>
    </source>
</evidence>
<protein>
    <submittedName>
        <fullName evidence="1">Uncharacterized protein</fullName>
    </submittedName>
</protein>
<comment type="caution">
    <text evidence="1">The sequence shown here is derived from an EMBL/GenBank/DDBJ whole genome shotgun (WGS) entry which is preliminary data.</text>
</comment>
<gene>
    <name evidence="1" type="ORF">CRP01_37490</name>
</gene>
<accession>A0A2D0MYJ7</accession>
<keyword evidence="2" id="KW-1185">Reference proteome</keyword>
<organism evidence="1 2">
    <name type="scientific">Flavilitoribacter nigricans (strain ATCC 23147 / DSM 23189 / NBRC 102662 / NCIMB 1420 / SS-2)</name>
    <name type="common">Lewinella nigricans</name>
    <dbReference type="NCBI Taxonomy" id="1122177"/>
    <lineage>
        <taxon>Bacteria</taxon>
        <taxon>Pseudomonadati</taxon>
        <taxon>Bacteroidota</taxon>
        <taxon>Saprospiria</taxon>
        <taxon>Saprospirales</taxon>
        <taxon>Lewinellaceae</taxon>
        <taxon>Flavilitoribacter</taxon>
    </lineage>
</organism>
<dbReference type="EMBL" id="PDUD01000056">
    <property type="protein sequence ID" value="PHN01362.1"/>
    <property type="molecule type" value="Genomic_DNA"/>
</dbReference>
<proteinExistence type="predicted"/>
<sequence length="178" mass="20338">MKLPAILFICLLFCLAGCKKEEGSSGHPMPWLYGISEEQRLLHDLFREIITDQDDLGQTGSLDTFIIDSIYCQPNHQPANCNYALLQSTGVQLELNTGDKVKLKNGRMQWMNDDQLLEYELLLGSPADFRYFEFGGLENGRIRSCCVYSQVIAIDTVQKVIEFTFPHSEYGFRLRAEE</sequence>
<dbReference type="RefSeq" id="WP_099155231.1">
    <property type="nucleotide sequence ID" value="NZ_PDUD01000056.1"/>
</dbReference>
<name>A0A2D0MYJ7_FLAN2</name>
<dbReference type="Proteomes" id="UP000223913">
    <property type="component" value="Unassembled WGS sequence"/>
</dbReference>